<organism evidence="2 3">
    <name type="scientific">Youngiibacter fragilis 232.1</name>
    <dbReference type="NCBI Taxonomy" id="994573"/>
    <lineage>
        <taxon>Bacteria</taxon>
        <taxon>Bacillati</taxon>
        <taxon>Bacillota</taxon>
        <taxon>Clostridia</taxon>
        <taxon>Eubacteriales</taxon>
        <taxon>Clostridiaceae</taxon>
        <taxon>Youngiibacter</taxon>
    </lineage>
</organism>
<dbReference type="AlphaFoldDB" id="V7I8W7"/>
<dbReference type="GO" id="GO:0016747">
    <property type="term" value="F:acyltransferase activity, transferring groups other than amino-acyl groups"/>
    <property type="evidence" value="ECO:0007669"/>
    <property type="project" value="InterPro"/>
</dbReference>
<dbReference type="SUPFAM" id="SSF55729">
    <property type="entry name" value="Acyl-CoA N-acyltransferases (Nat)"/>
    <property type="match status" value="1"/>
</dbReference>
<dbReference type="Gene3D" id="3.40.630.30">
    <property type="match status" value="1"/>
</dbReference>
<dbReference type="EMBL" id="AXUN02000068">
    <property type="protein sequence ID" value="ETA81711.1"/>
    <property type="molecule type" value="Genomic_DNA"/>
</dbReference>
<dbReference type="Pfam" id="PF00583">
    <property type="entry name" value="Acetyltransf_1"/>
    <property type="match status" value="1"/>
</dbReference>
<evidence type="ECO:0000313" key="3">
    <source>
        <dbReference type="Proteomes" id="UP000017747"/>
    </source>
</evidence>
<evidence type="ECO:0000313" key="2">
    <source>
        <dbReference type="EMBL" id="ETA81711.1"/>
    </source>
</evidence>
<feature type="domain" description="N-acetyltransferase" evidence="1">
    <location>
        <begin position="3"/>
        <end position="153"/>
    </location>
</feature>
<proteinExistence type="predicted"/>
<evidence type="ECO:0000259" key="1">
    <source>
        <dbReference type="PROSITE" id="PS51186"/>
    </source>
</evidence>
<reference evidence="2 3" key="1">
    <citation type="journal article" date="2014" name="Genome Announc.">
        <title>Genome Sequence of Youngiibacter fragilis, the Type Strain of the Genus Youngiibacter.</title>
        <authorList>
            <person name="Wawrik C.B."/>
            <person name="Callaghan A.V."/>
            <person name="Stamps B.W."/>
            <person name="Wawrik B."/>
        </authorList>
    </citation>
    <scope>NUCLEOTIDE SEQUENCE [LARGE SCALE GENOMIC DNA]</scope>
    <source>
        <strain evidence="2 3">232.1</strain>
    </source>
</reference>
<dbReference type="CDD" id="cd04301">
    <property type="entry name" value="NAT_SF"/>
    <property type="match status" value="1"/>
</dbReference>
<dbReference type="PANTHER" id="PTHR43305:SF1">
    <property type="entry name" value="FAMILY N-ACETYLTRANSFERASE, PUTATIVE (AFU_ORTHOLOGUE AFUA_2G01380)-RELATED"/>
    <property type="match status" value="1"/>
</dbReference>
<dbReference type="RefSeq" id="WP_023383190.1">
    <property type="nucleotide sequence ID" value="NZ_AXUN02000068.1"/>
</dbReference>
<keyword evidence="3" id="KW-1185">Reference proteome</keyword>
<sequence>MSIEIRESYSNIEDIKILFKEYTSLLDIDLTYQNYAEEFSMLPGKYAKPTGRLYTAYVDGMVAGCIGLRKLDARRAEMKRLYVRSQFRGCHIGKMLAEQVILDAKDIGYKSIVLDTLSTMENARRLYRHLGFIETAPYYESPVEDTCFLILSL</sequence>
<keyword evidence="2" id="KW-0808">Transferase</keyword>
<gene>
    <name evidence="2" type="ORF">T472_0204770</name>
</gene>
<dbReference type="Proteomes" id="UP000017747">
    <property type="component" value="Unassembled WGS sequence"/>
</dbReference>
<dbReference type="OrthoDB" id="67353at2"/>
<dbReference type="InterPro" id="IPR000182">
    <property type="entry name" value="GNAT_dom"/>
</dbReference>
<name>V7I8W7_9CLOT</name>
<dbReference type="InterPro" id="IPR016181">
    <property type="entry name" value="Acyl_CoA_acyltransferase"/>
</dbReference>
<dbReference type="PROSITE" id="PS51186">
    <property type="entry name" value="GNAT"/>
    <property type="match status" value="1"/>
</dbReference>
<dbReference type="STRING" id="994573.T472_0204770"/>
<dbReference type="PANTHER" id="PTHR43305">
    <property type="entry name" value="FAMILY N-ACETYLTRANSFERASE, PUTATIVE (AFU_ORTHOLOGUE AFUA_2G01380)-RELATED"/>
    <property type="match status" value="1"/>
</dbReference>
<accession>V7I8W7</accession>
<comment type="caution">
    <text evidence="2">The sequence shown here is derived from an EMBL/GenBank/DDBJ whole genome shotgun (WGS) entry which is preliminary data.</text>
</comment>
<dbReference type="InterPro" id="IPR052777">
    <property type="entry name" value="Acetyltransferase_Enz"/>
</dbReference>
<protein>
    <submittedName>
        <fullName evidence="2">Acetyltransferase</fullName>
    </submittedName>
</protein>
<dbReference type="eggNOG" id="COG0456">
    <property type="taxonomic scope" value="Bacteria"/>
</dbReference>